<keyword evidence="2" id="KW-0456">Lyase</keyword>
<dbReference type="InterPro" id="IPR002818">
    <property type="entry name" value="DJ-1/PfpI"/>
</dbReference>
<dbReference type="InterPro" id="IPR029062">
    <property type="entry name" value="Class_I_gatase-like"/>
</dbReference>
<dbReference type="Gene3D" id="3.40.50.880">
    <property type="match status" value="1"/>
</dbReference>
<dbReference type="SUPFAM" id="SSF52317">
    <property type="entry name" value="Class I glutamine amidotransferase-like"/>
    <property type="match status" value="1"/>
</dbReference>
<organism evidence="2 3">
    <name type="scientific">Demequina lignilytica</name>
    <dbReference type="NCBI Taxonomy" id="3051663"/>
    <lineage>
        <taxon>Bacteria</taxon>
        <taxon>Bacillati</taxon>
        <taxon>Actinomycetota</taxon>
        <taxon>Actinomycetes</taxon>
        <taxon>Micrococcales</taxon>
        <taxon>Demequinaceae</taxon>
        <taxon>Demequina</taxon>
    </lineage>
</organism>
<evidence type="ECO:0000313" key="2">
    <source>
        <dbReference type="EMBL" id="MDN4487938.1"/>
    </source>
</evidence>
<accession>A0AAW7M7W3</accession>
<dbReference type="EMBL" id="JAUHPX010000003">
    <property type="protein sequence ID" value="MDN4487938.1"/>
    <property type="molecule type" value="Genomic_DNA"/>
</dbReference>
<dbReference type="PANTHER" id="PTHR43130:SF3">
    <property type="entry name" value="HTH-TYPE TRANSCRIPTIONAL REGULATOR RV1931C"/>
    <property type="match status" value="1"/>
</dbReference>
<dbReference type="EC" id="4.2.1.-" evidence="2"/>
<feature type="domain" description="DJ-1/PfpI" evidence="1">
    <location>
        <begin position="3"/>
        <end position="177"/>
    </location>
</feature>
<keyword evidence="3" id="KW-1185">Reference proteome</keyword>
<gene>
    <name evidence="2" type="ORF">QQX10_07135</name>
</gene>
<dbReference type="Pfam" id="PF01965">
    <property type="entry name" value="DJ-1_PfpI"/>
    <property type="match status" value="1"/>
</dbReference>
<dbReference type="RefSeq" id="WP_301121918.1">
    <property type="nucleotide sequence ID" value="NZ_JAUHPX010000003.1"/>
</dbReference>
<comment type="caution">
    <text evidence="2">The sequence shown here is derived from an EMBL/GenBank/DDBJ whole genome shotgun (WGS) entry which is preliminary data.</text>
</comment>
<dbReference type="AlphaFoldDB" id="A0AAW7M7W3"/>
<evidence type="ECO:0000313" key="3">
    <source>
        <dbReference type="Proteomes" id="UP001172737"/>
    </source>
</evidence>
<sequence>MTMRVAILLFDGFDLIDAGGPYEVFLTASRLLERDGLPPAYEVVLATPGGDDVVAFGGMTLTRLTDTDALDSADIVLVPGTIDVACALSDSALREAIERLAASSSLTASVCTGAFLLARAGLLRDKPATTHWEDLGDLGGCGDVAEVIAGVRWVDAGAVLTSGGLTSGIHLALHLVARTTSVDLAQRTARQLDMDWSPDPAR</sequence>
<dbReference type="InterPro" id="IPR052158">
    <property type="entry name" value="INH-QAR"/>
</dbReference>
<dbReference type="Proteomes" id="UP001172737">
    <property type="component" value="Unassembled WGS sequence"/>
</dbReference>
<dbReference type="CDD" id="cd03139">
    <property type="entry name" value="GATase1_PfpI_2"/>
    <property type="match status" value="1"/>
</dbReference>
<dbReference type="GO" id="GO:0016829">
    <property type="term" value="F:lyase activity"/>
    <property type="evidence" value="ECO:0007669"/>
    <property type="project" value="UniProtKB-KW"/>
</dbReference>
<reference evidence="2" key="1">
    <citation type="submission" date="2023-06" db="EMBL/GenBank/DDBJ databases">
        <title>Sysu t00039.</title>
        <authorList>
            <person name="Gao L."/>
            <person name="Fang B.-Z."/>
            <person name="Li W.-J."/>
        </authorList>
    </citation>
    <scope>NUCLEOTIDE SEQUENCE</scope>
    <source>
        <strain evidence="2">SYSU T00039</strain>
    </source>
</reference>
<name>A0AAW7M7W3_9MICO</name>
<evidence type="ECO:0000259" key="1">
    <source>
        <dbReference type="Pfam" id="PF01965"/>
    </source>
</evidence>
<protein>
    <submittedName>
        <fullName evidence="2">DJ-1/PfpI family protein</fullName>
        <ecNumber evidence="2">4.2.1.-</ecNumber>
    </submittedName>
</protein>
<proteinExistence type="predicted"/>
<dbReference type="PANTHER" id="PTHR43130">
    <property type="entry name" value="ARAC-FAMILY TRANSCRIPTIONAL REGULATOR"/>
    <property type="match status" value="1"/>
</dbReference>